<comment type="caution">
    <text evidence="9">The sequence shown here is derived from an EMBL/GenBank/DDBJ whole genome shotgun (WGS) entry which is preliminary data.</text>
</comment>
<proteinExistence type="inferred from homology"/>
<dbReference type="EC" id="2.1.1.-" evidence="7"/>
<keyword evidence="5" id="KW-0694">RNA-binding</keyword>
<keyword evidence="10" id="KW-1185">Reference proteome</keyword>
<dbReference type="SUPFAM" id="SSF53335">
    <property type="entry name" value="S-adenosyl-L-methionine-dependent methyltransferases"/>
    <property type="match status" value="1"/>
</dbReference>
<feature type="compositionally biased region" description="Low complexity" evidence="8">
    <location>
        <begin position="108"/>
        <end position="142"/>
    </location>
</feature>
<dbReference type="OMA" id="VDILDLW"/>
<feature type="non-terminal residue" evidence="9">
    <location>
        <position position="752"/>
    </location>
</feature>
<dbReference type="Gene3D" id="1.10.8.100">
    <property type="entry name" value="Ribosomal RNA adenine dimethylase-like, domain 2"/>
    <property type="match status" value="1"/>
</dbReference>
<evidence type="ECO:0000256" key="7">
    <source>
        <dbReference type="RuleBase" id="RU362106"/>
    </source>
</evidence>
<evidence type="ECO:0000313" key="10">
    <source>
        <dbReference type="Proteomes" id="UP000258309"/>
    </source>
</evidence>
<dbReference type="InterPro" id="IPR001737">
    <property type="entry name" value="KsgA/Erm"/>
</dbReference>
<dbReference type="GO" id="GO:0032259">
    <property type="term" value="P:methylation"/>
    <property type="evidence" value="ECO:0007669"/>
    <property type="project" value="UniProtKB-KW"/>
</dbReference>
<dbReference type="GO" id="GO:0003723">
    <property type="term" value="F:RNA binding"/>
    <property type="evidence" value="ECO:0007669"/>
    <property type="project" value="UniProtKB-KW"/>
</dbReference>
<dbReference type="GO" id="GO:0034245">
    <property type="term" value="C:mitochondrial DNA-directed RNA polymerase complex"/>
    <property type="evidence" value="ECO:0007669"/>
    <property type="project" value="TreeGrafter"/>
</dbReference>
<dbReference type="PANTHER" id="PTHR11727">
    <property type="entry name" value="DIMETHYLADENOSINE TRANSFERASE"/>
    <property type="match status" value="1"/>
</dbReference>
<evidence type="ECO:0000256" key="5">
    <source>
        <dbReference type="ARBA" id="ARBA00022884"/>
    </source>
</evidence>
<protein>
    <recommendedName>
        <fullName evidence="7">rRNA adenine N(6)-methyltransferase</fullName>
        <ecNumber evidence="7">2.1.1.-</ecNumber>
    </recommendedName>
</protein>
<name>A0A3E2HLM3_SCYLI</name>
<comment type="similarity">
    <text evidence="7">Belongs to the class I-like SAM-binding methyltransferase superfamily. rRNA adenine N(6)-methyltransferase family.</text>
</comment>
<keyword evidence="7" id="KW-0698">rRNA processing</keyword>
<evidence type="ECO:0000313" key="9">
    <source>
        <dbReference type="EMBL" id="RFU34298.1"/>
    </source>
</evidence>
<dbReference type="EMBL" id="NCSJ02000023">
    <property type="protein sequence ID" value="RFU34298.1"/>
    <property type="molecule type" value="Genomic_DNA"/>
</dbReference>
<evidence type="ECO:0000256" key="3">
    <source>
        <dbReference type="ARBA" id="ARBA00022679"/>
    </source>
</evidence>
<dbReference type="Pfam" id="PF00398">
    <property type="entry name" value="RrnaAD"/>
    <property type="match status" value="1"/>
</dbReference>
<evidence type="ECO:0000256" key="2">
    <source>
        <dbReference type="ARBA" id="ARBA00022603"/>
    </source>
</evidence>
<dbReference type="Gene3D" id="3.40.50.150">
    <property type="entry name" value="Vaccinia Virus protein VP39"/>
    <property type="match status" value="1"/>
</dbReference>
<dbReference type="InterPro" id="IPR023165">
    <property type="entry name" value="rRNA_Ade_diMease-like_C"/>
</dbReference>
<dbReference type="AlphaFoldDB" id="A0A3E2HLM3"/>
<dbReference type="GO" id="GO:0005759">
    <property type="term" value="C:mitochondrial matrix"/>
    <property type="evidence" value="ECO:0007669"/>
    <property type="project" value="TreeGrafter"/>
</dbReference>
<comment type="function">
    <text evidence="6">Mitochondrial transcription factor that confers selective promoter recognition on the core subunit of the yeast mitochondrial RNA polymerase. Interacts with DNA in a non-specific manner.</text>
</comment>
<feature type="region of interest" description="Disordered" evidence="8">
    <location>
        <begin position="31"/>
        <end position="169"/>
    </location>
</feature>
<dbReference type="GO" id="GO:0034246">
    <property type="term" value="F:mitochondrial transcription factor activity"/>
    <property type="evidence" value="ECO:0007669"/>
    <property type="project" value="TreeGrafter"/>
</dbReference>
<evidence type="ECO:0000256" key="8">
    <source>
        <dbReference type="SAM" id="MobiDB-lite"/>
    </source>
</evidence>
<evidence type="ECO:0000256" key="4">
    <source>
        <dbReference type="ARBA" id="ARBA00022691"/>
    </source>
</evidence>
<sequence length="752" mass="85429">MLRLCTPSSRAALFRSLRIQPSILAFHSTAPTNARKSDHTPPNEDIPNPARRRVSRSPKKDEPASSTIKKEPKKTKRTLTSAREKGPVSSAEKAARKPGGKPSELSTGGASAASAEGSSKGVMKGTTSTRKTATGTKRTSTSIGKNQSRVTAGKGTKGVSKKAQSSRAKKIVDPPLPELMLEYLQYAYTGDRTSWWKCDNRRINVVSETLCEDILERMKPSLLKHKGCDIIELNPGVGIWSSKLHDLLQPRTHILMEPDYECYKPYLSKLEFAKESTYKMIPRTGIVWGHLNTAASKEYLPHQEELPRGDPRLEQPNDTLLFVANLGYYPSKPYKGFASVSTLMIYQLLSAARTHALFQKYGLVRMLIWLSDSEKNIVLPRTISYRRKYTVEGELTCEHIIEVAGAESPDVQMREHSLDIESSLAVQKKMATANITTPPGRMSKLQMEVSQKVDSEEVDDVTYRRPYYMELETLEKDFANGVFAQYVDEKDLPPRPAKGKGSRSMQVTPEYYRLTRLRQRAVWDKRRDSKMELLLQDYESITATQETLLANGPDEGTGINQESLDQRMEEVMTELESWNNIEQAQFWLNVDNRRALRRDPPMLLWDRRPTEPLAVRPKDFFPRQEMCLLDFQPRSMWPVLRDNNLHNYDYIENILSALLMTPTQSVKRGLNALAPGALEWLVTECPSLTDPAKGGNRNLEHLTVRSLTQEMLEEIMEAWMRWPFRPSRHEMIVRTGTVPFDPSEEDSHGPMI</sequence>
<dbReference type="InterPro" id="IPR029063">
    <property type="entry name" value="SAM-dependent_MTases_sf"/>
</dbReference>
<dbReference type="Proteomes" id="UP000258309">
    <property type="component" value="Unassembled WGS sequence"/>
</dbReference>
<feature type="non-terminal residue" evidence="9">
    <location>
        <position position="1"/>
    </location>
</feature>
<keyword evidence="3 7" id="KW-0808">Transferase</keyword>
<evidence type="ECO:0000256" key="6">
    <source>
        <dbReference type="ARBA" id="ARBA00024915"/>
    </source>
</evidence>
<keyword evidence="2 7" id="KW-0489">Methyltransferase</keyword>
<dbReference type="PANTHER" id="PTHR11727:SF17">
    <property type="entry name" value="DIMETHYLADENOSINE TRANSFERASE 1, MITOCHONDRIAL"/>
    <property type="match status" value="1"/>
</dbReference>
<dbReference type="GO" id="GO:0006391">
    <property type="term" value="P:transcription initiation at mitochondrial promoter"/>
    <property type="evidence" value="ECO:0007669"/>
    <property type="project" value="TreeGrafter"/>
</dbReference>
<dbReference type="GO" id="GO:0008168">
    <property type="term" value="F:methyltransferase activity"/>
    <property type="evidence" value="ECO:0007669"/>
    <property type="project" value="UniProtKB-KW"/>
</dbReference>
<keyword evidence="4 7" id="KW-0949">S-adenosyl-L-methionine</keyword>
<accession>A0A3E2HLM3</accession>
<organism evidence="9 10">
    <name type="scientific">Scytalidium lignicola</name>
    <name type="common">Hyphomycete</name>
    <dbReference type="NCBI Taxonomy" id="5539"/>
    <lineage>
        <taxon>Eukaryota</taxon>
        <taxon>Fungi</taxon>
        <taxon>Dikarya</taxon>
        <taxon>Ascomycota</taxon>
        <taxon>Pezizomycotina</taxon>
        <taxon>Leotiomycetes</taxon>
        <taxon>Leotiomycetes incertae sedis</taxon>
        <taxon>Scytalidium</taxon>
    </lineage>
</organism>
<comment type="subcellular location">
    <subcellularLocation>
        <location evidence="1">Mitochondrion</location>
    </subcellularLocation>
</comment>
<dbReference type="OrthoDB" id="16079at2759"/>
<reference evidence="9 10" key="1">
    <citation type="submission" date="2018-05" db="EMBL/GenBank/DDBJ databases">
        <title>Draft genome sequence of Scytalidium lignicola DSM 105466, a ubiquitous saprotrophic fungus.</title>
        <authorList>
            <person name="Buettner E."/>
            <person name="Gebauer A.M."/>
            <person name="Hofrichter M."/>
            <person name="Liers C."/>
            <person name="Kellner H."/>
        </authorList>
    </citation>
    <scope>NUCLEOTIDE SEQUENCE [LARGE SCALE GENOMIC DNA]</scope>
    <source>
        <strain evidence="9 10">DSM 105466</strain>
    </source>
</reference>
<evidence type="ECO:0000256" key="1">
    <source>
        <dbReference type="ARBA" id="ARBA00004173"/>
    </source>
</evidence>
<gene>
    <name evidence="9" type="ORF">B7463_g2058</name>
</gene>